<protein>
    <submittedName>
        <fullName evidence="2">Uncharacterized protein</fullName>
    </submittedName>
</protein>
<keyword evidence="1" id="KW-0812">Transmembrane</keyword>
<dbReference type="Proteomes" id="UP000785679">
    <property type="component" value="Unassembled WGS sequence"/>
</dbReference>
<comment type="caution">
    <text evidence="2">The sequence shown here is derived from an EMBL/GenBank/DDBJ whole genome shotgun (WGS) entry which is preliminary data.</text>
</comment>
<sequence length="88" mass="9871">MERWTFDAFCYYPQQERIISNMRDTYIELSLASLTLTSEPIENGSSPNIDQLSAPDSTVYLTFFFLTLLASMSSLPLSISASCPLMTS</sequence>
<evidence type="ECO:0000313" key="3">
    <source>
        <dbReference type="Proteomes" id="UP000785679"/>
    </source>
</evidence>
<gene>
    <name evidence="2" type="ORF">FGO68_gene6918</name>
</gene>
<keyword evidence="1" id="KW-0472">Membrane</keyword>
<evidence type="ECO:0000256" key="1">
    <source>
        <dbReference type="SAM" id="Phobius"/>
    </source>
</evidence>
<organism evidence="2 3">
    <name type="scientific">Halteria grandinella</name>
    <dbReference type="NCBI Taxonomy" id="5974"/>
    <lineage>
        <taxon>Eukaryota</taxon>
        <taxon>Sar</taxon>
        <taxon>Alveolata</taxon>
        <taxon>Ciliophora</taxon>
        <taxon>Intramacronucleata</taxon>
        <taxon>Spirotrichea</taxon>
        <taxon>Stichotrichia</taxon>
        <taxon>Sporadotrichida</taxon>
        <taxon>Halteriidae</taxon>
        <taxon>Halteria</taxon>
    </lineage>
</organism>
<keyword evidence="1" id="KW-1133">Transmembrane helix</keyword>
<dbReference type="EMBL" id="RRYP01000082">
    <property type="protein sequence ID" value="TNV88054.1"/>
    <property type="molecule type" value="Genomic_DNA"/>
</dbReference>
<feature type="transmembrane region" description="Helical" evidence="1">
    <location>
        <begin position="59"/>
        <end position="79"/>
    </location>
</feature>
<proteinExistence type="predicted"/>
<evidence type="ECO:0000313" key="2">
    <source>
        <dbReference type="EMBL" id="TNV88054.1"/>
    </source>
</evidence>
<reference evidence="2" key="1">
    <citation type="submission" date="2019-06" db="EMBL/GenBank/DDBJ databases">
        <authorList>
            <person name="Zheng W."/>
        </authorList>
    </citation>
    <scope>NUCLEOTIDE SEQUENCE</scope>
    <source>
        <strain evidence="2">QDHG01</strain>
    </source>
</reference>
<keyword evidence="3" id="KW-1185">Reference proteome</keyword>
<name>A0A8J8TA96_HALGN</name>
<accession>A0A8J8TA96</accession>
<dbReference type="AlphaFoldDB" id="A0A8J8TA96"/>